<keyword evidence="3" id="KW-1185">Reference proteome</keyword>
<sequence>MRLSHIWLLAPALVSALDSFQESLTLHPLPDGKLSVLFKFTTYFTLSQPSSSSISQSHHTLTPPSLFLPLQNLNISELTISFTSGRWDPHRSSLSGPLSYGSGGGGVEVRGWVRNGEGDEEQRWGEVTHALGGLFCAGLGPREDGENVKTFGDVYPPQRGEESDMEHFLLSHPHHNLCTENLTPFLSLLPSKGLSGLSALLAQPGVIFSWGFKSEGIEVVMPSDEEPEGQWTGWWEGVVDLIPPGAGTKHVKRDTSLQKLFGKRIPKACPEAESSVVRLVLPENEVVKTEPEGTSERVWIDGIEKEVIEWDLKESGMAGEDILVSWDEDKFRYPRTFTRPPISVSRTVVDAQASDGTFQIKLSNNANISREAVYSEIWPWWVKGWISEIEVYTEDRRQTDGLVQSIAHDPSSPPRVSTTTVHLSLTLPPQSTVVLRIPFTKLMLKYTDHRPDAERGQEIPSSVLTLLDLVGEDLTGTSGSISNVLKSGRARVYSPRLLLDIPTPDFSMPYNVIVMSSTVMAVFFGLMQGALTRRWGWVEVGSQEKHKEE</sequence>
<reference evidence="2 3" key="1">
    <citation type="submission" date="2016-06" db="EMBL/GenBank/DDBJ databases">
        <title>Evolution of pathogenesis and genome organization in the Tremellales.</title>
        <authorList>
            <person name="Cuomo C."/>
            <person name="Litvintseva A."/>
            <person name="Heitman J."/>
            <person name="Chen Y."/>
            <person name="Sun S."/>
            <person name="Springer D."/>
            <person name="Dromer F."/>
            <person name="Young S."/>
            <person name="Zeng Q."/>
            <person name="Chapman S."/>
            <person name="Gujja S."/>
            <person name="Saif S."/>
            <person name="Birren B."/>
        </authorList>
    </citation>
    <scope>NUCLEOTIDE SEQUENCE [LARGE SCALE GENOMIC DNA]</scope>
    <source>
        <strain evidence="2 3">CBS 6039</strain>
    </source>
</reference>
<dbReference type="GeneID" id="30156202"/>
<feature type="signal peptide" evidence="1">
    <location>
        <begin position="1"/>
        <end position="16"/>
    </location>
</feature>
<gene>
    <name evidence="2" type="ORF">L202_04893</name>
</gene>
<evidence type="ECO:0008006" key="4">
    <source>
        <dbReference type="Google" id="ProtNLM"/>
    </source>
</evidence>
<dbReference type="Pfam" id="PF04113">
    <property type="entry name" value="Gpi16"/>
    <property type="match status" value="2"/>
</dbReference>
<dbReference type="GO" id="GO:0016255">
    <property type="term" value="P:attachment of GPI anchor to protein"/>
    <property type="evidence" value="ECO:0007669"/>
    <property type="project" value="InterPro"/>
</dbReference>
<dbReference type="GO" id="GO:0042765">
    <property type="term" value="C:GPI-anchor transamidase complex"/>
    <property type="evidence" value="ECO:0007669"/>
    <property type="project" value="InterPro"/>
</dbReference>
<comment type="caution">
    <text evidence="2">The sequence shown here is derived from an EMBL/GenBank/DDBJ whole genome shotgun (WGS) entry which is preliminary data.</text>
</comment>
<dbReference type="InterPro" id="IPR007245">
    <property type="entry name" value="PIG-T"/>
</dbReference>
<protein>
    <recommendedName>
        <fullName evidence="4">Phosphatidylinositol glycan, class T</fullName>
    </recommendedName>
</protein>
<dbReference type="PANTHER" id="PTHR12959">
    <property type="entry name" value="GPI TRANSAMIDASE COMPONENT PIG-T-RELATED"/>
    <property type="match status" value="1"/>
</dbReference>
<proteinExistence type="predicted"/>
<name>A0A1E3HN41_9TREE</name>
<evidence type="ECO:0000313" key="3">
    <source>
        <dbReference type="Proteomes" id="UP000094065"/>
    </source>
</evidence>
<feature type="chain" id="PRO_5009129252" description="Phosphatidylinositol glycan, class T" evidence="1">
    <location>
        <begin position="17"/>
        <end position="549"/>
    </location>
</feature>
<dbReference type="EMBL" id="AWGJ01000007">
    <property type="protein sequence ID" value="ODN77758.1"/>
    <property type="molecule type" value="Genomic_DNA"/>
</dbReference>
<dbReference type="PANTHER" id="PTHR12959:SF11">
    <property type="entry name" value="GPI TRANSAMIDASE COMPONENT PIG-T"/>
    <property type="match status" value="1"/>
</dbReference>
<dbReference type="Proteomes" id="UP000094065">
    <property type="component" value="Unassembled WGS sequence"/>
</dbReference>
<accession>A0A1E3HN41</accession>
<dbReference type="STRING" id="1295533.A0A1E3HN41"/>
<evidence type="ECO:0000313" key="2">
    <source>
        <dbReference type="EMBL" id="ODN77758.1"/>
    </source>
</evidence>
<dbReference type="OrthoDB" id="331263at2759"/>
<evidence type="ECO:0000256" key="1">
    <source>
        <dbReference type="SAM" id="SignalP"/>
    </source>
</evidence>
<dbReference type="AlphaFoldDB" id="A0A1E3HN41"/>
<keyword evidence="1" id="KW-0732">Signal</keyword>
<dbReference type="RefSeq" id="XP_018992994.1">
    <property type="nucleotide sequence ID" value="XM_019139051.1"/>
</dbReference>
<organism evidence="2 3">
    <name type="scientific">Cryptococcus amylolentus CBS 6039</name>
    <dbReference type="NCBI Taxonomy" id="1295533"/>
    <lineage>
        <taxon>Eukaryota</taxon>
        <taxon>Fungi</taxon>
        <taxon>Dikarya</taxon>
        <taxon>Basidiomycota</taxon>
        <taxon>Agaricomycotina</taxon>
        <taxon>Tremellomycetes</taxon>
        <taxon>Tremellales</taxon>
        <taxon>Cryptococcaceae</taxon>
        <taxon>Cryptococcus</taxon>
    </lineage>
</organism>